<reference evidence="11" key="1">
    <citation type="submission" date="2016-06" db="EMBL/GenBank/DDBJ databases">
        <title>Parallel loss of symbiosis genes in relatives of nitrogen-fixing non-legume Parasponia.</title>
        <authorList>
            <person name="Van Velzen R."/>
            <person name="Holmer R."/>
            <person name="Bu F."/>
            <person name="Rutten L."/>
            <person name="Van Zeijl A."/>
            <person name="Liu W."/>
            <person name="Santuari L."/>
            <person name="Cao Q."/>
            <person name="Sharma T."/>
            <person name="Shen D."/>
            <person name="Roswanjaya Y."/>
            <person name="Wardhani T."/>
            <person name="Kalhor M.S."/>
            <person name="Jansen J."/>
            <person name="Van den Hoogen J."/>
            <person name="Gungor B."/>
            <person name="Hartog M."/>
            <person name="Hontelez J."/>
            <person name="Verver J."/>
            <person name="Yang W.-C."/>
            <person name="Schijlen E."/>
            <person name="Repin R."/>
            <person name="Schilthuizen M."/>
            <person name="Schranz E."/>
            <person name="Heidstra R."/>
            <person name="Miyata K."/>
            <person name="Fedorova E."/>
            <person name="Kohlen W."/>
            <person name="Bisseling T."/>
            <person name="Smit S."/>
            <person name="Geurts R."/>
        </authorList>
    </citation>
    <scope>NUCLEOTIDE SEQUENCE [LARGE SCALE GENOMIC DNA]</scope>
    <source>
        <strain evidence="11">cv. WU1-14</strain>
    </source>
</reference>
<evidence type="ECO:0000313" key="10">
    <source>
        <dbReference type="EMBL" id="PON64395.1"/>
    </source>
</evidence>
<evidence type="ECO:0000256" key="6">
    <source>
        <dbReference type="ARBA" id="ARBA00022989"/>
    </source>
</evidence>
<comment type="similarity">
    <text evidence="2">Belongs to the major facilitator superfamily. Sugar transporter (TC 2.A.1.1) family.</text>
</comment>
<dbReference type="AlphaFoldDB" id="A0A2P5CTM7"/>
<dbReference type="Proteomes" id="UP000237105">
    <property type="component" value="Unassembled WGS sequence"/>
</dbReference>
<keyword evidence="3" id="KW-0813">Transport</keyword>
<dbReference type="GO" id="GO:0022857">
    <property type="term" value="F:transmembrane transporter activity"/>
    <property type="evidence" value="ECO:0007669"/>
    <property type="project" value="InterPro"/>
</dbReference>
<dbReference type="InterPro" id="IPR050549">
    <property type="entry name" value="MFS_Trehalose_Transporter"/>
</dbReference>
<name>A0A2P5CTM7_PARAD</name>
<dbReference type="PANTHER" id="PTHR48021">
    <property type="match status" value="1"/>
</dbReference>
<evidence type="ECO:0000259" key="9">
    <source>
        <dbReference type="PROSITE" id="PS50850"/>
    </source>
</evidence>
<dbReference type="EMBL" id="JXTB01000096">
    <property type="protein sequence ID" value="PON64395.1"/>
    <property type="molecule type" value="Genomic_DNA"/>
</dbReference>
<dbReference type="SUPFAM" id="SSF103473">
    <property type="entry name" value="MFS general substrate transporter"/>
    <property type="match status" value="1"/>
</dbReference>
<feature type="transmembrane region" description="Helical" evidence="8">
    <location>
        <begin position="143"/>
        <end position="161"/>
    </location>
</feature>
<dbReference type="Gene3D" id="1.20.1250.20">
    <property type="entry name" value="MFS general substrate transporter like domains"/>
    <property type="match status" value="2"/>
</dbReference>
<dbReference type="GO" id="GO:0016020">
    <property type="term" value="C:membrane"/>
    <property type="evidence" value="ECO:0007669"/>
    <property type="project" value="UniProtKB-SubCell"/>
</dbReference>
<evidence type="ECO:0000256" key="4">
    <source>
        <dbReference type="ARBA" id="ARBA00022597"/>
    </source>
</evidence>
<keyword evidence="11" id="KW-1185">Reference proteome</keyword>
<feature type="transmembrane region" description="Helical" evidence="8">
    <location>
        <begin position="286"/>
        <end position="311"/>
    </location>
</feature>
<dbReference type="PRINTS" id="PR00171">
    <property type="entry name" value="SUGRTRNSPORT"/>
</dbReference>
<dbReference type="InterPro" id="IPR036259">
    <property type="entry name" value="MFS_trans_sf"/>
</dbReference>
<keyword evidence="7 8" id="KW-0472">Membrane</keyword>
<keyword evidence="5 8" id="KW-0812">Transmembrane</keyword>
<keyword evidence="4" id="KW-0762">Sugar transport</keyword>
<organism evidence="10 11">
    <name type="scientific">Parasponia andersonii</name>
    <name type="common">Sponia andersonii</name>
    <dbReference type="NCBI Taxonomy" id="3476"/>
    <lineage>
        <taxon>Eukaryota</taxon>
        <taxon>Viridiplantae</taxon>
        <taxon>Streptophyta</taxon>
        <taxon>Embryophyta</taxon>
        <taxon>Tracheophyta</taxon>
        <taxon>Spermatophyta</taxon>
        <taxon>Magnoliopsida</taxon>
        <taxon>eudicotyledons</taxon>
        <taxon>Gunneridae</taxon>
        <taxon>Pentapetalae</taxon>
        <taxon>rosids</taxon>
        <taxon>fabids</taxon>
        <taxon>Rosales</taxon>
        <taxon>Cannabaceae</taxon>
        <taxon>Parasponia</taxon>
    </lineage>
</organism>
<evidence type="ECO:0000313" key="11">
    <source>
        <dbReference type="Proteomes" id="UP000237105"/>
    </source>
</evidence>
<feature type="transmembrane region" description="Helical" evidence="8">
    <location>
        <begin position="360"/>
        <end position="383"/>
    </location>
</feature>
<feature type="transmembrane region" description="Helical" evidence="8">
    <location>
        <begin position="323"/>
        <end position="348"/>
    </location>
</feature>
<dbReference type="InterPro" id="IPR005828">
    <property type="entry name" value="MFS_sugar_transport-like"/>
</dbReference>
<feature type="transmembrane region" description="Helical" evidence="8">
    <location>
        <begin position="41"/>
        <end position="64"/>
    </location>
</feature>
<evidence type="ECO:0000256" key="7">
    <source>
        <dbReference type="ARBA" id="ARBA00023136"/>
    </source>
</evidence>
<gene>
    <name evidence="10" type="ORF">PanWU01x14_124640</name>
</gene>
<evidence type="ECO:0000256" key="8">
    <source>
        <dbReference type="SAM" id="Phobius"/>
    </source>
</evidence>
<feature type="transmembrane region" description="Helical" evidence="8">
    <location>
        <begin position="84"/>
        <end position="101"/>
    </location>
</feature>
<dbReference type="PROSITE" id="PS50850">
    <property type="entry name" value="MFS"/>
    <property type="match status" value="1"/>
</dbReference>
<proteinExistence type="inferred from homology"/>
<comment type="caution">
    <text evidence="10">The sequence shown here is derived from an EMBL/GenBank/DDBJ whole genome shotgun (WGS) entry which is preliminary data.</text>
</comment>
<evidence type="ECO:0000256" key="2">
    <source>
        <dbReference type="ARBA" id="ARBA00010992"/>
    </source>
</evidence>
<comment type="subcellular location">
    <subcellularLocation>
        <location evidence="1">Membrane</location>
        <topology evidence="1">Multi-pass membrane protein</topology>
    </subcellularLocation>
</comment>
<dbReference type="PANTHER" id="PTHR48021:SF25">
    <property type="entry name" value="SUGAR TRANSPORTER ERD6-LIKE 5"/>
    <property type="match status" value="1"/>
</dbReference>
<feature type="transmembrane region" description="Helical" evidence="8">
    <location>
        <begin position="389"/>
        <end position="406"/>
    </location>
</feature>
<protein>
    <submittedName>
        <fullName evidence="10">Sugar/inositol transporter</fullName>
    </submittedName>
</protein>
<keyword evidence="6 8" id="KW-1133">Transmembrane helix</keyword>
<dbReference type="STRING" id="3476.A0A2P5CTM7"/>
<evidence type="ECO:0000256" key="1">
    <source>
        <dbReference type="ARBA" id="ARBA00004141"/>
    </source>
</evidence>
<dbReference type="InterPro" id="IPR020846">
    <property type="entry name" value="MFS_dom"/>
</dbReference>
<dbReference type="Pfam" id="PF00083">
    <property type="entry name" value="Sugar_tr"/>
    <property type="match status" value="2"/>
</dbReference>
<sequence>MEEVEAAKSPLLFVNDIKHHDNNNGHVNAYNSSDASSSSSVTFVVVFSAVVVYCGSFALGNVIGYSSPAESGILNELGLTLSEYSFFVSIFVIGSIIGGIWSGKVADVIGRRGALGVSNLSCITGWLAIAFSQGPWCLDVGRFLVGYGMGYTMYTVPVYVAEITSKDVRGIFMSVTPMLGLLFIPDSPRWLMKINQVEKSQNALYRLRGDKADISQELADIKDYLEYSKRTFGDGILSLFQKKYAHCLIIGVGLMAFGQFGGITGTSFYASTILDSAGFSSKIGSIVIGISQMSAIGTCLGCVLLGLSFLLLNLQFGEEHIPVLVLASLLVYFCCYGIGLESIPWIIVSEIIPINIKGPAGSIMIVVSSISAWIVSYSFRFIFEWNSSGTFFIFAGIVGVSILFIWKMVPETKGRTLEELQASITNSPQ</sequence>
<dbReference type="PROSITE" id="PS00216">
    <property type="entry name" value="SUGAR_TRANSPORT_1"/>
    <property type="match status" value="1"/>
</dbReference>
<evidence type="ECO:0000256" key="3">
    <source>
        <dbReference type="ARBA" id="ARBA00022448"/>
    </source>
</evidence>
<dbReference type="InterPro" id="IPR003663">
    <property type="entry name" value="Sugar/inositol_transpt"/>
</dbReference>
<dbReference type="OrthoDB" id="6612291at2759"/>
<accession>A0A2P5CTM7</accession>
<evidence type="ECO:0000256" key="5">
    <source>
        <dbReference type="ARBA" id="ARBA00022692"/>
    </source>
</evidence>
<dbReference type="InterPro" id="IPR005829">
    <property type="entry name" value="Sugar_transporter_CS"/>
</dbReference>
<feature type="transmembrane region" description="Helical" evidence="8">
    <location>
        <begin position="113"/>
        <end position="131"/>
    </location>
</feature>
<feature type="domain" description="Major facilitator superfamily (MFS) profile" evidence="9">
    <location>
        <begin position="44"/>
        <end position="413"/>
    </location>
</feature>
<feature type="transmembrane region" description="Helical" evidence="8">
    <location>
        <begin position="248"/>
        <end position="274"/>
    </location>
</feature>